<evidence type="ECO:0000313" key="2">
    <source>
        <dbReference type="EMBL" id="GFE25706.1"/>
    </source>
</evidence>
<evidence type="ECO:0000313" key="3">
    <source>
        <dbReference type="EMBL" id="WAU00079.1"/>
    </source>
</evidence>
<dbReference type="Proteomes" id="UP000429552">
    <property type="component" value="Unassembled WGS sequence"/>
</dbReference>
<reference evidence="3 5" key="2">
    <citation type="submission" date="2022-12" db="EMBL/GenBank/DDBJ databases">
        <authorList>
            <person name="Ruckert C."/>
            <person name="Busche T."/>
            <person name="Kalinowski J."/>
            <person name="Wittmann C."/>
        </authorList>
    </citation>
    <scope>NUCLEOTIDE SEQUENCE [LARGE SCALE GENOMIC DNA]</scope>
    <source>
        <strain evidence="3 5">DSM 40555</strain>
    </source>
</reference>
<feature type="region of interest" description="Disordered" evidence="1">
    <location>
        <begin position="242"/>
        <end position="282"/>
    </location>
</feature>
<sequence>MTDHTGRAGLEREELYAVAHEFDELRTEISVPGAPSGLPNLTTASKQLATLAGLTKDLSEAVRYSAEYDSPELDLGLVIDAYTSASVPAGRAMENYTQAYAQLGSRRRFAESPATADLRDARLAAFCVFQERMIYVRDDLKEAANRLRGSADRIDGTPPRILAALSRSARPTNSIYRIPQEPNAPAPTPTRLADTPAMLGGPLQAAAPVVDRHRVSGAKGMLTGRGRKGAVGEASLTEVLSLFSDPADAESGPGSGDRTAPPSPDGRRSPAPPRGRPMTRAA</sequence>
<dbReference type="EMBL" id="BLIP01000002">
    <property type="protein sequence ID" value="GFE25706.1"/>
    <property type="molecule type" value="Genomic_DNA"/>
</dbReference>
<evidence type="ECO:0000256" key="1">
    <source>
        <dbReference type="SAM" id="MobiDB-lite"/>
    </source>
</evidence>
<proteinExistence type="predicted"/>
<dbReference type="EMBL" id="CP114202">
    <property type="protein sequence ID" value="WAU00079.1"/>
    <property type="molecule type" value="Genomic_DNA"/>
</dbReference>
<accession>A0A640TU60</accession>
<evidence type="ECO:0000313" key="5">
    <source>
        <dbReference type="Proteomes" id="UP001210609"/>
    </source>
</evidence>
<organism evidence="2 4">
    <name type="scientific">Streptomyces nigrescens</name>
    <dbReference type="NCBI Taxonomy" id="1920"/>
    <lineage>
        <taxon>Bacteria</taxon>
        <taxon>Bacillati</taxon>
        <taxon>Actinomycetota</taxon>
        <taxon>Actinomycetes</taxon>
        <taxon>Kitasatosporales</taxon>
        <taxon>Streptomycetaceae</taxon>
        <taxon>Streptomyces</taxon>
    </lineage>
</organism>
<feature type="region of interest" description="Disordered" evidence="1">
    <location>
        <begin position="172"/>
        <end position="197"/>
    </location>
</feature>
<evidence type="ECO:0000313" key="4">
    <source>
        <dbReference type="Proteomes" id="UP000429552"/>
    </source>
</evidence>
<dbReference type="AlphaFoldDB" id="A0A640TU60"/>
<gene>
    <name evidence="2" type="ORF">Sliba_61590</name>
    <name evidence="3" type="ORF">STRLI_006295</name>
</gene>
<protein>
    <submittedName>
        <fullName evidence="2">Uncharacterized protein</fullName>
    </submittedName>
</protein>
<name>A0A640TU60_STRNI</name>
<reference evidence="2 4" key="1">
    <citation type="submission" date="2019-12" db="EMBL/GenBank/DDBJ databases">
        <title>Whole genome shotgun sequence of Streptomyces libani subsp. libani NBRC 13452.</title>
        <authorList>
            <person name="Ichikawa N."/>
            <person name="Kimura A."/>
            <person name="Kitahashi Y."/>
            <person name="Komaki H."/>
            <person name="Tamura T."/>
        </authorList>
    </citation>
    <scope>NUCLEOTIDE SEQUENCE [LARGE SCALE GENOMIC DNA]</scope>
    <source>
        <strain evidence="2 4">NBRC 13452</strain>
    </source>
</reference>
<dbReference type="RefSeq" id="WP_159489872.1">
    <property type="nucleotide sequence ID" value="NZ_BLIP01000002.1"/>
</dbReference>
<dbReference type="Proteomes" id="UP001210609">
    <property type="component" value="Chromosome"/>
</dbReference>
<keyword evidence="5" id="KW-1185">Reference proteome</keyword>